<organism evidence="3 4">
    <name type="scientific">Thermococcus cleftensis (strain DSM 27260 / KACC 17922 / CL1)</name>
    <dbReference type="NCBI Taxonomy" id="163003"/>
    <lineage>
        <taxon>Archaea</taxon>
        <taxon>Methanobacteriati</taxon>
        <taxon>Methanobacteriota</taxon>
        <taxon>Thermococci</taxon>
        <taxon>Thermococcales</taxon>
        <taxon>Thermococcaceae</taxon>
        <taxon>Thermococcus</taxon>
    </lineage>
</organism>
<dbReference type="RefSeq" id="WP_014788364.1">
    <property type="nucleotide sequence ID" value="NC_018015.1"/>
</dbReference>
<proteinExistence type="predicted"/>
<dbReference type="GeneID" id="13038201"/>
<evidence type="ECO:0000313" key="4">
    <source>
        <dbReference type="Proteomes" id="UP000006064"/>
    </source>
</evidence>
<evidence type="ECO:0000256" key="1">
    <source>
        <dbReference type="SAM" id="Coils"/>
    </source>
</evidence>
<sequence length="66" mass="7333">MTGTEVWSSLITIIGTALLTAYATAKANERVLKTIMDRVDELEDRIFNHEQRLSRLEGKVAKEAGA</sequence>
<dbReference type="OrthoDB" id="100979at2157"/>
<evidence type="ECO:0000256" key="2">
    <source>
        <dbReference type="SAM" id="Phobius"/>
    </source>
</evidence>
<gene>
    <name evidence="3" type="ORF">CL1_0517</name>
</gene>
<dbReference type="STRING" id="163003.CL1_0517"/>
<keyword evidence="2" id="KW-1133">Transmembrane helix</keyword>
<keyword evidence="2" id="KW-0472">Membrane</keyword>
<keyword evidence="1" id="KW-0175">Coiled coil</keyword>
<name>I3ZSP1_THECF</name>
<keyword evidence="4" id="KW-1185">Reference proteome</keyword>
<dbReference type="AlphaFoldDB" id="I3ZSP1"/>
<keyword evidence="2" id="KW-0812">Transmembrane</keyword>
<reference evidence="3 4" key="1">
    <citation type="journal article" date="2012" name="J. Bacteriol.">
        <title>Complete Genome Sequence of the Hyperthermophilic Archaeon Thermococcus sp. Strain CL1, Isolated from a Paralvinella sp. Polychaete Worm Collected from a Hydrothermal Vent.</title>
        <authorList>
            <person name="Jung J.H."/>
            <person name="Holden J.F."/>
            <person name="Seo D.H."/>
            <person name="Park K.H."/>
            <person name="Shin H."/>
            <person name="Ryu S."/>
            <person name="Lee J.H."/>
            <person name="Park C.S."/>
        </authorList>
    </citation>
    <scope>NUCLEOTIDE SEQUENCE [LARGE SCALE GENOMIC DNA]</scope>
    <source>
        <strain evidence="4">DSM 27260 / KACC 17922 / CL1</strain>
    </source>
</reference>
<dbReference type="HOGENOM" id="CLU_205639_0_0_2"/>
<dbReference type="EMBL" id="CP003651">
    <property type="protein sequence ID" value="AFL94725.1"/>
    <property type="molecule type" value="Genomic_DNA"/>
</dbReference>
<feature type="transmembrane region" description="Helical" evidence="2">
    <location>
        <begin position="6"/>
        <end position="25"/>
    </location>
</feature>
<feature type="coiled-coil region" evidence="1">
    <location>
        <begin position="25"/>
        <end position="59"/>
    </location>
</feature>
<dbReference type="Proteomes" id="UP000006064">
    <property type="component" value="Chromosome"/>
</dbReference>
<protein>
    <submittedName>
        <fullName evidence="3">Uncharacterized protein</fullName>
    </submittedName>
</protein>
<dbReference type="KEGG" id="thm:CL1_0517"/>
<evidence type="ECO:0000313" key="3">
    <source>
        <dbReference type="EMBL" id="AFL94725.1"/>
    </source>
</evidence>
<accession>I3ZSP1</accession>